<dbReference type="SUPFAM" id="SSF51197">
    <property type="entry name" value="Clavaminate synthase-like"/>
    <property type="match status" value="1"/>
</dbReference>
<dbReference type="AlphaFoldDB" id="A0A815FIS5"/>
<reference evidence="3" key="1">
    <citation type="submission" date="2021-02" db="EMBL/GenBank/DDBJ databases">
        <authorList>
            <person name="Nowell W R."/>
        </authorList>
    </citation>
    <scope>NUCLEOTIDE SEQUENCE</scope>
</reference>
<dbReference type="InterPro" id="IPR042098">
    <property type="entry name" value="TauD-like_sf"/>
</dbReference>
<name>A0A815FIS5_9BILA</name>
<gene>
    <name evidence="3" type="ORF">GPM918_LOCUS29863</name>
    <name evidence="2" type="ORF">OVA965_LOCUS13673</name>
    <name evidence="5" type="ORF">SRO942_LOCUS30460</name>
    <name evidence="4" type="ORF">TMI583_LOCUS13676</name>
</gene>
<dbReference type="EMBL" id="CAJOBA010005742">
    <property type="protein sequence ID" value="CAF3753270.1"/>
    <property type="molecule type" value="Genomic_DNA"/>
</dbReference>
<dbReference type="Gene3D" id="3.60.130.10">
    <property type="entry name" value="Clavaminate synthase-like"/>
    <property type="match status" value="1"/>
</dbReference>
<dbReference type="OrthoDB" id="9973316at2759"/>
<evidence type="ECO:0000313" key="4">
    <source>
        <dbReference type="EMBL" id="CAF3753270.1"/>
    </source>
</evidence>
<keyword evidence="6" id="KW-1185">Reference proteome</keyword>
<evidence type="ECO:0000313" key="2">
    <source>
        <dbReference type="EMBL" id="CAF0982770.1"/>
    </source>
</evidence>
<organism evidence="3 6">
    <name type="scientific">Didymodactylos carnosus</name>
    <dbReference type="NCBI Taxonomy" id="1234261"/>
    <lineage>
        <taxon>Eukaryota</taxon>
        <taxon>Metazoa</taxon>
        <taxon>Spiralia</taxon>
        <taxon>Gnathifera</taxon>
        <taxon>Rotifera</taxon>
        <taxon>Eurotatoria</taxon>
        <taxon>Bdelloidea</taxon>
        <taxon>Philodinida</taxon>
        <taxon>Philodinidae</taxon>
        <taxon>Didymodactylos</taxon>
    </lineage>
</organism>
<evidence type="ECO:0000256" key="1">
    <source>
        <dbReference type="ARBA" id="ARBA00023002"/>
    </source>
</evidence>
<dbReference type="GO" id="GO:0016491">
    <property type="term" value="F:oxidoreductase activity"/>
    <property type="evidence" value="ECO:0007669"/>
    <property type="project" value="UniProtKB-KW"/>
</dbReference>
<evidence type="ECO:0000313" key="5">
    <source>
        <dbReference type="EMBL" id="CAF4181524.1"/>
    </source>
</evidence>
<evidence type="ECO:0000313" key="6">
    <source>
        <dbReference type="Proteomes" id="UP000663829"/>
    </source>
</evidence>
<dbReference type="EMBL" id="CAJNOK010005736">
    <property type="protein sequence ID" value="CAF0982770.1"/>
    <property type="molecule type" value="Genomic_DNA"/>
</dbReference>
<keyword evidence="1" id="KW-0560">Oxidoreductase</keyword>
<dbReference type="Proteomes" id="UP000682733">
    <property type="component" value="Unassembled WGS sequence"/>
</dbReference>
<proteinExistence type="predicted"/>
<dbReference type="EMBL" id="CAJNOQ010013812">
    <property type="protein sequence ID" value="CAF1329285.1"/>
    <property type="molecule type" value="Genomic_DNA"/>
</dbReference>
<accession>A0A815FIS5</accession>
<dbReference type="EMBL" id="CAJOBC010052207">
    <property type="protein sequence ID" value="CAF4181524.1"/>
    <property type="molecule type" value="Genomic_DNA"/>
</dbReference>
<comment type="caution">
    <text evidence="3">The sequence shown here is derived from an EMBL/GenBank/DDBJ whole genome shotgun (WGS) entry which is preliminary data.</text>
</comment>
<sequence length="205" mass="24195">MDSDSCHIVDCTSYGWKTLNEIRHNLETIGYAKVKLSQLDRKLVFHTDCSYEENAPKFVALYVVQCDRTDDGEKFQMVKTSEIIEKLSHKSQKLLKEETYKIRVSPDFRKGETEYICGPILIADGHMKYRRDIIDKIQLKNETIEKQHAINELNSIILSENKLNIFRSLFENNMMVLSNNAKYLHRRSKIKDLERYFLRIRSNLI</sequence>
<dbReference type="Proteomes" id="UP000681722">
    <property type="component" value="Unassembled WGS sequence"/>
</dbReference>
<protein>
    <submittedName>
        <fullName evidence="3">Uncharacterized protein</fullName>
    </submittedName>
</protein>
<evidence type="ECO:0000313" key="3">
    <source>
        <dbReference type="EMBL" id="CAF1329285.1"/>
    </source>
</evidence>
<dbReference type="Proteomes" id="UP000677228">
    <property type="component" value="Unassembled WGS sequence"/>
</dbReference>
<dbReference type="Proteomes" id="UP000663829">
    <property type="component" value="Unassembled WGS sequence"/>
</dbReference>